<dbReference type="SMART" id="SM00788">
    <property type="entry name" value="Adenylsucc_synt"/>
    <property type="match status" value="1"/>
</dbReference>
<dbReference type="FunFam" id="3.90.170.10:FF:000001">
    <property type="entry name" value="Adenylosuccinate synthetase"/>
    <property type="match status" value="1"/>
</dbReference>
<evidence type="ECO:0000313" key="10">
    <source>
        <dbReference type="Proteomes" id="UP000377798"/>
    </source>
</evidence>
<keyword evidence="5 8" id="KW-0658">Purine biosynthesis</keyword>
<feature type="binding site" evidence="8">
    <location>
        <begin position="12"/>
        <end position="18"/>
    </location>
    <ligand>
        <name>GTP</name>
        <dbReference type="ChEBI" id="CHEBI:37565"/>
    </ligand>
</feature>
<evidence type="ECO:0000256" key="8">
    <source>
        <dbReference type="HAMAP-Rule" id="MF_00011"/>
    </source>
</evidence>
<evidence type="ECO:0000256" key="2">
    <source>
        <dbReference type="ARBA" id="ARBA00022598"/>
    </source>
</evidence>
<dbReference type="AlphaFoldDB" id="A0A8H2M4G9"/>
<keyword evidence="2 8" id="KW-0436">Ligase</keyword>
<feature type="binding site" evidence="8">
    <location>
        <position position="144"/>
    </location>
    <ligand>
        <name>IMP</name>
        <dbReference type="ChEBI" id="CHEBI:58053"/>
        <note>ligand shared between dimeric partners</note>
    </ligand>
</feature>
<evidence type="ECO:0000256" key="3">
    <source>
        <dbReference type="ARBA" id="ARBA00022723"/>
    </source>
</evidence>
<dbReference type="InterPro" id="IPR042109">
    <property type="entry name" value="Adenylosuccinate_synth_dom1"/>
</dbReference>
<dbReference type="GO" id="GO:0004019">
    <property type="term" value="F:adenylosuccinate synthase activity"/>
    <property type="evidence" value="ECO:0007669"/>
    <property type="project" value="UniProtKB-UniRule"/>
</dbReference>
<comment type="pathway">
    <text evidence="8">Purine metabolism; AMP biosynthesis via de novo pathway; AMP from IMP: step 1/2.</text>
</comment>
<dbReference type="Gene3D" id="1.10.300.10">
    <property type="entry name" value="Adenylosuccinate Synthetase, subunit A, domain 2"/>
    <property type="match status" value="1"/>
</dbReference>
<dbReference type="GO" id="GO:0005525">
    <property type="term" value="F:GTP binding"/>
    <property type="evidence" value="ECO:0007669"/>
    <property type="project" value="UniProtKB-UniRule"/>
</dbReference>
<feature type="binding site" evidence="8">
    <location>
        <position position="40"/>
    </location>
    <ligand>
        <name>Mg(2+)</name>
        <dbReference type="ChEBI" id="CHEBI:18420"/>
    </ligand>
</feature>
<feature type="active site" description="Proton donor" evidence="8">
    <location>
        <position position="41"/>
    </location>
</feature>
<accession>A0A8H2M4G9</accession>
<dbReference type="GO" id="GO:0044208">
    <property type="term" value="P:'de novo' AMP biosynthetic process"/>
    <property type="evidence" value="ECO:0007669"/>
    <property type="project" value="UniProtKB-UniRule"/>
</dbReference>
<feature type="binding site" evidence="8">
    <location>
        <position position="13"/>
    </location>
    <ligand>
        <name>Mg(2+)</name>
        <dbReference type="ChEBI" id="CHEBI:18420"/>
    </ligand>
</feature>
<keyword evidence="4 8" id="KW-0547">Nucleotide-binding</keyword>
<dbReference type="NCBIfam" id="NF002223">
    <property type="entry name" value="PRK01117.1"/>
    <property type="match status" value="1"/>
</dbReference>
<name>A0A8H2M4G9_9FIRM</name>
<dbReference type="Pfam" id="PF00709">
    <property type="entry name" value="Adenylsucc_synt"/>
    <property type="match status" value="1"/>
</dbReference>
<dbReference type="HAMAP" id="MF_00011">
    <property type="entry name" value="Adenylosucc_synth"/>
    <property type="match status" value="1"/>
</dbReference>
<dbReference type="Gene3D" id="3.40.440.10">
    <property type="entry name" value="Adenylosuccinate Synthetase, subunit A, domain 1"/>
    <property type="match status" value="1"/>
</dbReference>
<feature type="binding site" description="in other chain" evidence="8">
    <location>
        <position position="130"/>
    </location>
    <ligand>
        <name>IMP</name>
        <dbReference type="ChEBI" id="CHEBI:58053"/>
        <note>ligand shared between dimeric partners</note>
    </ligand>
</feature>
<comment type="function">
    <text evidence="8">Plays an important role in the de novo pathway of purine nucleotide biosynthesis. Catalyzes the first committed step in the biosynthesis of AMP from IMP.</text>
</comment>
<reference evidence="9 10" key="1">
    <citation type="submission" date="2019-02" db="EMBL/GenBank/DDBJ databases">
        <authorList>
            <consortium name="Pathogen Informatics"/>
        </authorList>
    </citation>
    <scope>NUCLEOTIDE SEQUENCE [LARGE SCALE GENOMIC DNA]</scope>
    <source>
        <strain evidence="9 10">3012STDY7089603</strain>
    </source>
</reference>
<organism evidence="9 10">
    <name type="scientific">Urinicoccus massiliensis</name>
    <dbReference type="NCBI Taxonomy" id="1723382"/>
    <lineage>
        <taxon>Bacteria</taxon>
        <taxon>Bacillati</taxon>
        <taxon>Bacillota</taxon>
        <taxon>Tissierellia</taxon>
        <taxon>Tissierellales</taxon>
        <taxon>Peptoniphilaceae</taxon>
        <taxon>Urinicoccus</taxon>
    </lineage>
</organism>
<comment type="similarity">
    <text evidence="8">Belongs to the adenylosuccinate synthetase family.</text>
</comment>
<evidence type="ECO:0000256" key="1">
    <source>
        <dbReference type="ARBA" id="ARBA00011738"/>
    </source>
</evidence>
<keyword evidence="8" id="KW-0963">Cytoplasm</keyword>
<comment type="cofactor">
    <cofactor evidence="8">
        <name>Mg(2+)</name>
        <dbReference type="ChEBI" id="CHEBI:18420"/>
    </cofactor>
    <text evidence="8">Binds 1 Mg(2+) ion per subunit.</text>
</comment>
<dbReference type="GO" id="GO:0046040">
    <property type="term" value="P:IMP metabolic process"/>
    <property type="evidence" value="ECO:0007669"/>
    <property type="project" value="TreeGrafter"/>
</dbReference>
<dbReference type="Gene3D" id="3.90.170.10">
    <property type="entry name" value="Adenylosuccinate Synthetase, subunit A, domain 3"/>
    <property type="match status" value="1"/>
</dbReference>
<dbReference type="InterPro" id="IPR001114">
    <property type="entry name" value="Adenylosuccinate_synthetase"/>
</dbReference>
<dbReference type="GO" id="GO:0000287">
    <property type="term" value="F:magnesium ion binding"/>
    <property type="evidence" value="ECO:0007669"/>
    <property type="project" value="UniProtKB-UniRule"/>
</dbReference>
<feature type="binding site" description="in other chain" evidence="8">
    <location>
        <begin position="13"/>
        <end position="16"/>
    </location>
    <ligand>
        <name>IMP</name>
        <dbReference type="ChEBI" id="CHEBI:58053"/>
        <note>ligand shared between dimeric partners</note>
    </ligand>
</feature>
<feature type="binding site" evidence="8">
    <location>
        <begin position="326"/>
        <end position="328"/>
    </location>
    <ligand>
        <name>GTP</name>
        <dbReference type="ChEBI" id="CHEBI:37565"/>
    </ligand>
</feature>
<comment type="caution">
    <text evidence="8">Lacks conserved residue(s) required for the propagation of feature annotation.</text>
</comment>
<keyword evidence="7 8" id="KW-0342">GTP-binding</keyword>
<evidence type="ECO:0000256" key="6">
    <source>
        <dbReference type="ARBA" id="ARBA00022842"/>
    </source>
</evidence>
<dbReference type="CDD" id="cd03108">
    <property type="entry name" value="AdSS"/>
    <property type="match status" value="1"/>
</dbReference>
<dbReference type="NCBIfam" id="TIGR00184">
    <property type="entry name" value="purA"/>
    <property type="match status" value="1"/>
</dbReference>
<feature type="binding site" evidence="8">
    <location>
        <begin position="40"/>
        <end position="42"/>
    </location>
    <ligand>
        <name>GTP</name>
        <dbReference type="ChEBI" id="CHEBI:37565"/>
    </ligand>
</feature>
<dbReference type="EC" id="6.3.4.4" evidence="8"/>
<dbReference type="SUPFAM" id="SSF52540">
    <property type="entry name" value="P-loop containing nucleoside triphosphate hydrolases"/>
    <property type="match status" value="1"/>
</dbReference>
<comment type="subcellular location">
    <subcellularLocation>
        <location evidence="8">Cytoplasm</location>
    </subcellularLocation>
</comment>
<dbReference type="PANTHER" id="PTHR11846">
    <property type="entry name" value="ADENYLOSUCCINATE SYNTHETASE"/>
    <property type="match status" value="1"/>
</dbReference>
<comment type="caution">
    <text evidence="9">The sequence shown here is derived from an EMBL/GenBank/DDBJ whole genome shotgun (WGS) entry which is preliminary data.</text>
</comment>
<feature type="active site" description="Proton acceptor" evidence="8">
    <location>
        <position position="13"/>
    </location>
</feature>
<dbReference type="PANTHER" id="PTHR11846:SF0">
    <property type="entry name" value="ADENYLOSUCCINATE SYNTHETASE"/>
    <property type="match status" value="1"/>
</dbReference>
<dbReference type="UniPathway" id="UPA00075">
    <property type="reaction ID" value="UER00335"/>
</dbReference>
<sequence length="418" mass="47059">MKITSVVGVNFGDEGKGRMVDYFAGQYDYVVRYQGGDNAGHTVKNEFGEFALHLIPSGIFHEKTVNILGPGMVVNLESLKREIDQLKEGGIHVGPDNLKISHRASLLLPYHVQQDQEEEKRLKDKKYGSTKKGIAPAYGDKYMKKTIQLGELYNMDLCKDHFDQLVEYKKEVFNYQYDFTGIWDRLVELRKELLPYIVDVYDILDQAVKDKSILLEAQLGAMRDVDYGIYPYTSSSSPLACYAPLGCGYPKLKIDSVVGIVKAYGTCVGEGPFIGELTGDQGDKLRELGHEYGAATGRPRRISYFDCVSSRYGVNLQGATELALTKLDVLSSYDEIPMIVAYKKGDITTKEFPFTPMLEGFEPVYKTFKGWKQDLTGIRSYQDLPQEARDYIEAIEGELGTKIKYISIGPARDELIVR</sequence>
<feature type="binding site" description="in other chain" evidence="8">
    <location>
        <position position="298"/>
    </location>
    <ligand>
        <name>IMP</name>
        <dbReference type="ChEBI" id="CHEBI:58053"/>
        <note>ligand shared between dimeric partners</note>
    </ligand>
</feature>
<feature type="binding site" evidence="8">
    <location>
        <position position="300"/>
    </location>
    <ligand>
        <name>GTP</name>
        <dbReference type="ChEBI" id="CHEBI:37565"/>
    </ligand>
</feature>
<feature type="binding site" evidence="8">
    <location>
        <begin position="294"/>
        <end position="300"/>
    </location>
    <ligand>
        <name>substrate</name>
    </ligand>
</feature>
<comment type="catalytic activity">
    <reaction evidence="8">
        <text>IMP + L-aspartate + GTP = N(6)-(1,2-dicarboxyethyl)-AMP + GDP + phosphate + 2 H(+)</text>
        <dbReference type="Rhea" id="RHEA:15753"/>
        <dbReference type="ChEBI" id="CHEBI:15378"/>
        <dbReference type="ChEBI" id="CHEBI:29991"/>
        <dbReference type="ChEBI" id="CHEBI:37565"/>
        <dbReference type="ChEBI" id="CHEBI:43474"/>
        <dbReference type="ChEBI" id="CHEBI:57567"/>
        <dbReference type="ChEBI" id="CHEBI:58053"/>
        <dbReference type="ChEBI" id="CHEBI:58189"/>
        <dbReference type="EC" id="6.3.4.4"/>
    </reaction>
</comment>
<feature type="binding site" evidence="8">
    <location>
        <begin position="407"/>
        <end position="409"/>
    </location>
    <ligand>
        <name>GTP</name>
        <dbReference type="ChEBI" id="CHEBI:37565"/>
    </ligand>
</feature>
<evidence type="ECO:0000256" key="5">
    <source>
        <dbReference type="ARBA" id="ARBA00022755"/>
    </source>
</evidence>
<keyword evidence="6 8" id="KW-0460">Magnesium</keyword>
<comment type="subunit">
    <text evidence="1 8">Homodimer.</text>
</comment>
<dbReference type="RefSeq" id="WP_131748452.1">
    <property type="nucleotide sequence ID" value="NZ_CAACYI010000001.1"/>
</dbReference>
<dbReference type="InterPro" id="IPR042111">
    <property type="entry name" value="Adenylosuccinate_synth_dom3"/>
</dbReference>
<keyword evidence="3 8" id="KW-0479">Metal-binding</keyword>
<dbReference type="GO" id="GO:0005737">
    <property type="term" value="C:cytoplasm"/>
    <property type="evidence" value="ECO:0007669"/>
    <property type="project" value="UniProtKB-SubCell"/>
</dbReference>
<dbReference type="Proteomes" id="UP000377798">
    <property type="component" value="Unassembled WGS sequence"/>
</dbReference>
<evidence type="ECO:0000256" key="7">
    <source>
        <dbReference type="ARBA" id="ARBA00023134"/>
    </source>
</evidence>
<proteinExistence type="inferred from homology"/>
<feature type="binding site" description="in other chain" evidence="8">
    <location>
        <begin position="38"/>
        <end position="41"/>
    </location>
    <ligand>
        <name>IMP</name>
        <dbReference type="ChEBI" id="CHEBI:58053"/>
        <note>ligand shared between dimeric partners</note>
    </ligand>
</feature>
<keyword evidence="10" id="KW-1185">Reference proteome</keyword>
<dbReference type="InterPro" id="IPR027417">
    <property type="entry name" value="P-loop_NTPase"/>
</dbReference>
<evidence type="ECO:0000313" key="9">
    <source>
        <dbReference type="EMBL" id="VFB15991.1"/>
    </source>
</evidence>
<dbReference type="EMBL" id="CAACYI010000001">
    <property type="protein sequence ID" value="VFB15991.1"/>
    <property type="molecule type" value="Genomic_DNA"/>
</dbReference>
<evidence type="ECO:0000256" key="4">
    <source>
        <dbReference type="ARBA" id="ARBA00022741"/>
    </source>
</evidence>
<gene>
    <name evidence="8 9" type="primary">purA</name>
    <name evidence="9" type="ORF">NCTC13150_00501</name>
</gene>
<dbReference type="InterPro" id="IPR042110">
    <property type="entry name" value="Adenylosuccinate_synth_dom2"/>
</dbReference>
<protein>
    <recommendedName>
        <fullName evidence="8">Adenylosuccinate synthetase</fullName>
        <shortName evidence="8">AMPSase</shortName>
        <shortName evidence="8">AdSS</shortName>
        <ecNumber evidence="8">6.3.4.4</ecNumber>
    </recommendedName>
    <alternativeName>
        <fullName evidence="8">IMP--aspartate ligase</fullName>
    </alternativeName>
</protein>